<protein>
    <submittedName>
        <fullName evidence="5">J domain-containing protein</fullName>
    </submittedName>
</protein>
<sequence length="483" mass="54255">MATKPGQWMVTVTISGSNRLGVDADWSDGKTLYIKAILAGAVHDWNRENPTKAVQPGDRVISVNGVTGDAQAMVREIKDRNLLLLLFQKADEKMAEPSREDSEPVPVPGVARAGMPLTLPGMPPRTVDILLEIRARAAEKQEAQKGIARKPPPKPSNEPPNHYEVLGIEMKADDAAIKKSYRKLVLQWHPDKHPARSEAEVKIRQINAAYETISNPLKRQSYDQMLQAIERKRLNIRLETQFIKPRMSIPKEFMLCPLGSSDKFVRIVENQLLVQSRDEALGVAFQEFFQAAKFSLWWLPEVNNMCRLRARETAGQGMEGGINVSFTFEAGQEEDDSIESACELSADQDMKRCNLIVSASPFSQGAYRFEGAFWPGRYMAYRSPEQLRMAGKVDEGNDVADFVLVDFSAAYKFMTTSEVLKGAVDSQGGAEGGYVKLSDLRADLQVRLYFQQMLGSAVWNNKDFETFFEGHYEEWDFDAKNLS</sequence>
<dbReference type="PROSITE" id="PS50076">
    <property type="entry name" value="DNAJ_2"/>
    <property type="match status" value="1"/>
</dbReference>
<comment type="caution">
    <text evidence="4">The sequence shown here is derived from an EMBL/GenBank/DDBJ whole genome shotgun (WGS) entry which is preliminary data.</text>
</comment>
<dbReference type="InterPro" id="IPR050817">
    <property type="entry name" value="DjlA_DnaK_co-chaperone"/>
</dbReference>
<reference evidence="4" key="1">
    <citation type="submission" date="2022-10" db="EMBL/GenBank/DDBJ databases">
        <authorList>
            <person name="Chen Y."/>
            <person name="Dougan E. K."/>
            <person name="Chan C."/>
            <person name="Rhodes N."/>
            <person name="Thang M."/>
        </authorList>
    </citation>
    <scope>NUCLEOTIDE SEQUENCE</scope>
</reference>
<dbReference type="PANTHER" id="PTHR24074">
    <property type="entry name" value="CO-CHAPERONE PROTEIN DJLA"/>
    <property type="match status" value="1"/>
</dbReference>
<dbReference type="InterPro" id="IPR036869">
    <property type="entry name" value="J_dom_sf"/>
</dbReference>
<dbReference type="EMBL" id="CAMXCT030006531">
    <property type="protein sequence ID" value="CAL4802741.1"/>
    <property type="molecule type" value="Genomic_DNA"/>
</dbReference>
<dbReference type="SMART" id="SM00271">
    <property type="entry name" value="DnaJ"/>
    <property type="match status" value="1"/>
</dbReference>
<name>A0A9P1DS77_9DINO</name>
<evidence type="ECO:0000259" key="2">
    <source>
        <dbReference type="PROSITE" id="PS50076"/>
    </source>
</evidence>
<feature type="region of interest" description="Disordered" evidence="1">
    <location>
        <begin position="140"/>
        <end position="160"/>
    </location>
</feature>
<gene>
    <name evidence="4" type="ORF">C1SCF055_LOCUS40258</name>
</gene>
<proteinExistence type="predicted"/>
<dbReference type="EMBL" id="CAMXCT010006531">
    <property type="protein sequence ID" value="CAI4015429.1"/>
    <property type="molecule type" value="Genomic_DNA"/>
</dbReference>
<dbReference type="SUPFAM" id="SSF46565">
    <property type="entry name" value="Chaperone J-domain"/>
    <property type="match status" value="1"/>
</dbReference>
<dbReference type="OrthoDB" id="10250354at2759"/>
<dbReference type="CDD" id="cd06257">
    <property type="entry name" value="DnaJ"/>
    <property type="match status" value="1"/>
</dbReference>
<dbReference type="PROSITE" id="PS50106">
    <property type="entry name" value="PDZ"/>
    <property type="match status" value="1"/>
</dbReference>
<keyword evidence="6" id="KW-1185">Reference proteome</keyword>
<feature type="domain" description="PDZ" evidence="3">
    <location>
        <begin position="9"/>
        <end position="86"/>
    </location>
</feature>
<dbReference type="Pfam" id="PF00226">
    <property type="entry name" value="DnaJ"/>
    <property type="match status" value="1"/>
</dbReference>
<dbReference type="Gene3D" id="1.10.287.110">
    <property type="entry name" value="DnaJ domain"/>
    <property type="match status" value="1"/>
</dbReference>
<feature type="domain" description="J" evidence="2">
    <location>
        <begin position="161"/>
        <end position="226"/>
    </location>
</feature>
<dbReference type="Proteomes" id="UP001152797">
    <property type="component" value="Unassembled WGS sequence"/>
</dbReference>
<reference evidence="5 6" key="2">
    <citation type="submission" date="2024-05" db="EMBL/GenBank/DDBJ databases">
        <authorList>
            <person name="Chen Y."/>
            <person name="Shah S."/>
            <person name="Dougan E. K."/>
            <person name="Thang M."/>
            <person name="Chan C."/>
        </authorList>
    </citation>
    <scope>NUCLEOTIDE SEQUENCE [LARGE SCALE GENOMIC DNA]</scope>
</reference>
<evidence type="ECO:0000259" key="3">
    <source>
        <dbReference type="PROSITE" id="PS50106"/>
    </source>
</evidence>
<organism evidence="4">
    <name type="scientific">Cladocopium goreaui</name>
    <dbReference type="NCBI Taxonomy" id="2562237"/>
    <lineage>
        <taxon>Eukaryota</taxon>
        <taxon>Sar</taxon>
        <taxon>Alveolata</taxon>
        <taxon>Dinophyceae</taxon>
        <taxon>Suessiales</taxon>
        <taxon>Symbiodiniaceae</taxon>
        <taxon>Cladocopium</taxon>
    </lineage>
</organism>
<dbReference type="InterPro" id="IPR001623">
    <property type="entry name" value="DnaJ_domain"/>
</dbReference>
<accession>A0A9P1DS77</accession>
<evidence type="ECO:0000256" key="1">
    <source>
        <dbReference type="SAM" id="MobiDB-lite"/>
    </source>
</evidence>
<evidence type="ECO:0000313" key="5">
    <source>
        <dbReference type="EMBL" id="CAL4802741.1"/>
    </source>
</evidence>
<dbReference type="InterPro" id="IPR001478">
    <property type="entry name" value="PDZ"/>
</dbReference>
<evidence type="ECO:0000313" key="4">
    <source>
        <dbReference type="EMBL" id="CAI4015429.1"/>
    </source>
</evidence>
<dbReference type="PRINTS" id="PR00625">
    <property type="entry name" value="JDOMAIN"/>
</dbReference>
<evidence type="ECO:0000313" key="6">
    <source>
        <dbReference type="Proteomes" id="UP001152797"/>
    </source>
</evidence>
<dbReference type="EMBL" id="CAMXCT020006531">
    <property type="protein sequence ID" value="CAL1168804.1"/>
    <property type="molecule type" value="Genomic_DNA"/>
</dbReference>
<dbReference type="AlphaFoldDB" id="A0A9P1DS77"/>